<keyword evidence="1" id="KW-0472">Membrane</keyword>
<evidence type="ECO:0000313" key="2">
    <source>
        <dbReference type="EMBL" id="QWG19306.1"/>
    </source>
</evidence>
<dbReference type="KEGG" id="bsei:KMZ68_05455"/>
<dbReference type="EMBL" id="CP076135">
    <property type="protein sequence ID" value="QWG19306.1"/>
    <property type="molecule type" value="Genomic_DNA"/>
</dbReference>
<evidence type="ECO:0000313" key="3">
    <source>
        <dbReference type="Proteomes" id="UP000680805"/>
    </source>
</evidence>
<keyword evidence="1" id="KW-0812">Transmembrane</keyword>
<protein>
    <submittedName>
        <fullName evidence="2">Uncharacterized protein</fullName>
    </submittedName>
</protein>
<name>A0A975RU00_9BRAD</name>
<evidence type="ECO:0000256" key="1">
    <source>
        <dbReference type="SAM" id="Phobius"/>
    </source>
</evidence>
<gene>
    <name evidence="2" type="ORF">KMZ68_05455</name>
</gene>
<keyword evidence="1" id="KW-1133">Transmembrane helix</keyword>
<feature type="transmembrane region" description="Helical" evidence="1">
    <location>
        <begin position="29"/>
        <end position="48"/>
    </location>
</feature>
<accession>A0A975RU00</accession>
<dbReference type="RefSeq" id="WP_215614837.1">
    <property type="nucleotide sequence ID" value="NZ_CP076135.1"/>
</dbReference>
<reference evidence="2" key="1">
    <citation type="submission" date="2021-06" db="EMBL/GenBank/DDBJ databases">
        <title>Bradyrhizobium sp. S2-11-2 Genome sequencing.</title>
        <authorList>
            <person name="Jin L."/>
        </authorList>
    </citation>
    <scope>NUCLEOTIDE SEQUENCE</scope>
    <source>
        <strain evidence="2">S2-11-2</strain>
    </source>
</reference>
<proteinExistence type="predicted"/>
<organism evidence="2 3">
    <name type="scientific">Bradyrhizobium sediminis</name>
    <dbReference type="NCBI Taxonomy" id="2840469"/>
    <lineage>
        <taxon>Bacteria</taxon>
        <taxon>Pseudomonadati</taxon>
        <taxon>Pseudomonadota</taxon>
        <taxon>Alphaproteobacteria</taxon>
        <taxon>Hyphomicrobiales</taxon>
        <taxon>Nitrobacteraceae</taxon>
        <taxon>Bradyrhizobium</taxon>
    </lineage>
</organism>
<dbReference type="Proteomes" id="UP000680805">
    <property type="component" value="Chromosome"/>
</dbReference>
<dbReference type="AlphaFoldDB" id="A0A975RU00"/>
<sequence>MTTQIIANAKYPTCERAQRMQDVLLVSSFGLWAAVLGLTPVLAYRLLIS</sequence>